<keyword evidence="9 13" id="KW-0472">Membrane</keyword>
<evidence type="ECO:0000256" key="8">
    <source>
        <dbReference type="ARBA" id="ARBA00023037"/>
    </source>
</evidence>
<feature type="repeat" description="FG-GAP" evidence="12">
    <location>
        <begin position="407"/>
        <end position="469"/>
    </location>
</feature>
<evidence type="ECO:0000313" key="17">
    <source>
        <dbReference type="Ensembl" id="ENSPKIP00000004262.1"/>
    </source>
</evidence>
<reference evidence="17" key="2">
    <citation type="submission" date="2025-09" db="UniProtKB">
        <authorList>
            <consortium name="Ensembl"/>
        </authorList>
    </citation>
    <scope>IDENTIFICATION</scope>
</reference>
<keyword evidence="8 13" id="KW-0401">Integrin</keyword>
<evidence type="ECO:0000259" key="14">
    <source>
        <dbReference type="Pfam" id="PF08441"/>
    </source>
</evidence>
<comment type="similarity">
    <text evidence="2 13">Belongs to the integrin alpha chain family.</text>
</comment>
<dbReference type="GO" id="GO:0098609">
    <property type="term" value="P:cell-cell adhesion"/>
    <property type="evidence" value="ECO:0007669"/>
    <property type="project" value="TreeGrafter"/>
</dbReference>
<evidence type="ECO:0000256" key="9">
    <source>
        <dbReference type="ARBA" id="ARBA00023136"/>
    </source>
</evidence>
<dbReference type="GO" id="GO:0009897">
    <property type="term" value="C:external side of plasma membrane"/>
    <property type="evidence" value="ECO:0007669"/>
    <property type="project" value="TreeGrafter"/>
</dbReference>
<dbReference type="InterPro" id="IPR028994">
    <property type="entry name" value="Integrin_alpha_N"/>
</dbReference>
<evidence type="ECO:0000256" key="4">
    <source>
        <dbReference type="ARBA" id="ARBA00022729"/>
    </source>
</evidence>
<dbReference type="PRINTS" id="PR01185">
    <property type="entry name" value="INTEGRINA"/>
</dbReference>
<dbReference type="AlphaFoldDB" id="A0A3B3QC17"/>
<dbReference type="InterPro" id="IPR032695">
    <property type="entry name" value="Integrin_dom_sf"/>
</dbReference>
<feature type="domain" description="Integrin alpha first immunoglubulin-like" evidence="14">
    <location>
        <begin position="454"/>
        <end position="611"/>
    </location>
</feature>
<feature type="transmembrane region" description="Helical" evidence="13">
    <location>
        <begin position="963"/>
        <end position="987"/>
    </location>
</feature>
<dbReference type="GO" id="GO:0008305">
    <property type="term" value="C:integrin complex"/>
    <property type="evidence" value="ECO:0007669"/>
    <property type="project" value="InterPro"/>
</dbReference>
<evidence type="ECO:0000256" key="11">
    <source>
        <dbReference type="ARBA" id="ARBA00023180"/>
    </source>
</evidence>
<evidence type="ECO:0000256" key="13">
    <source>
        <dbReference type="RuleBase" id="RU003762"/>
    </source>
</evidence>
<dbReference type="PANTHER" id="PTHR23220">
    <property type="entry name" value="INTEGRIN ALPHA"/>
    <property type="match status" value="1"/>
</dbReference>
<dbReference type="Gene3D" id="1.20.5.930">
    <property type="entry name" value="Bicelle-embedded integrin alpha(iib) transmembrane segment"/>
    <property type="match status" value="1"/>
</dbReference>
<dbReference type="InterPro" id="IPR013649">
    <property type="entry name" value="Integrin_alpha_Ig-like_1"/>
</dbReference>
<dbReference type="SUPFAM" id="SSF69179">
    <property type="entry name" value="Integrin domains"/>
    <property type="match status" value="3"/>
</dbReference>
<accession>A0A3B3QC17</accession>
<dbReference type="InterPro" id="IPR013519">
    <property type="entry name" value="Int_alpha_beta-p"/>
</dbReference>
<dbReference type="PROSITE" id="PS51470">
    <property type="entry name" value="FG_GAP"/>
    <property type="match status" value="3"/>
</dbReference>
<dbReference type="OrthoDB" id="5317514at2759"/>
<dbReference type="InterPro" id="IPR018184">
    <property type="entry name" value="Integrin_alpha_C_CS"/>
</dbReference>
<dbReference type="InterPro" id="IPR048285">
    <property type="entry name" value="Integrin_alpha_Ig-like_2"/>
</dbReference>
<sequence length="1018" mass="112746">MKRNTAGKLLRRINVLNATFIYLWCVQNYSDAYNLDVENYLSISGPNGSFFGYSVLLHENANGKWVIAGAPVGASKFHQQTSNPGAIYKCKIPDKTCEQIYLDVSNCGKTCSPENDNQWLGVSLSRQQSSGNILACGHRWKNVFYTKKENHNKLPHGVCYKLDADLGKYLQLIPCYNDHQREFGKNYGSCQVGISNFMTEDLIVMGAPGSFYWTGSVLVYNMSSQIMSAYLDDDGVVLHGSYLGYSVGAGHFTNPSTIEIAAGAPQHEQTGKAYIFQVESNLLKILFEMTGHKLGSYFGASVCAVDLNSDGLSDLLVGAPMFSTIREEGRVYVYINQGAAEMKEAEFLLTGSDSYASRFGETITNLGDIDDDGFPDVAIGAPQEDELRGAIYIYNGRKSGISAAYSQKITGAVLGAHFSMFGQSVSGGVDIDNNGYPDVAVGSFLSDSAVVLRTRPVVIVEALVLLSPSINRSVPLCPDHGQLAVCSNITVCFRVQGKQIPGSIGMLYNLTADVEHREAFPNRFYFLENGTSNTTTGKVFARPNHVSCVTHTAYMRRDIRDIFSPIYFELKYELGKHSVPRERVTTLPYLKPVLQQRGKEHNQVRNKTEFARYCAWVNCSTNLHVSAQLVLPHSHQNMPYFALGTGKTIMLNVTLANLGDDAFLPMLHLRLPSNLYFIKVLEAEEKHVSCESVEDDKATVDCSVGNSFLNSLAKLNISFLLDVNQSSNAGDLNITVNATRDNVENEDLLYDNTATVTLPLRYGVDLNIHGIVSQPSFVFGGPERTGCSTKKFNYTYKVISVGPSKAVGARVQIDIPKNLAPYSYRLLNIVDLQTSVGRCYIGDADNGSALSCDVPQPNVLEELVFFFSKITKRQMYCMKPDYLCLQVVCELGDLDVGKDVTIQMEVELNPDVLQVSPGRHGIMQLESTAVAWPEGPYAVFLTQTAFTKVVLEAHYSQRPREDLSIFIIASSLTAGLLILAVLIYVMWKAGFFRREYKEKQEAFRRESWDFVQKSSEVY</sequence>
<dbReference type="Gene3D" id="2.60.40.1530">
    <property type="entry name" value="ntegrin, alpha v. Chain A, domain 4"/>
    <property type="match status" value="1"/>
</dbReference>
<keyword evidence="11" id="KW-0325">Glycoprotein</keyword>
<dbReference type="Gene3D" id="2.60.40.1510">
    <property type="entry name" value="ntegrin, alpha v. Chain A, domain 3"/>
    <property type="match status" value="1"/>
</dbReference>
<dbReference type="InterPro" id="IPR048286">
    <property type="entry name" value="Integrin_alpha_Ig-like_3"/>
</dbReference>
<keyword evidence="10 13" id="KW-0675">Receptor</keyword>
<dbReference type="GO" id="GO:0007229">
    <property type="term" value="P:integrin-mediated signaling pathway"/>
    <property type="evidence" value="ECO:0007669"/>
    <property type="project" value="UniProtKB-KW"/>
</dbReference>
<feature type="repeat" description="FG-GAP" evidence="12">
    <location>
        <begin position="284"/>
        <end position="343"/>
    </location>
</feature>
<evidence type="ECO:0000256" key="10">
    <source>
        <dbReference type="ARBA" id="ARBA00023170"/>
    </source>
</evidence>
<reference evidence="17" key="1">
    <citation type="submission" date="2025-08" db="UniProtKB">
        <authorList>
            <consortium name="Ensembl"/>
        </authorList>
    </citation>
    <scope>IDENTIFICATION</scope>
</reference>
<evidence type="ECO:0000259" key="15">
    <source>
        <dbReference type="Pfam" id="PF20805"/>
    </source>
</evidence>
<dbReference type="Pfam" id="PF20806">
    <property type="entry name" value="Integrin_A_Ig_3"/>
    <property type="match status" value="1"/>
</dbReference>
<keyword evidence="18" id="KW-1185">Reference proteome</keyword>
<dbReference type="GeneTree" id="ENSGT00940000158443"/>
<evidence type="ECO:0000313" key="18">
    <source>
        <dbReference type="Proteomes" id="UP000261540"/>
    </source>
</evidence>
<dbReference type="Ensembl" id="ENSPKIT00000028244.1">
    <property type="protein sequence ID" value="ENSPKIP00000004262.1"/>
    <property type="gene ID" value="ENSPKIG00000021441.1"/>
</dbReference>
<dbReference type="InterPro" id="IPR013517">
    <property type="entry name" value="FG-GAP"/>
</dbReference>
<dbReference type="InterPro" id="IPR000413">
    <property type="entry name" value="Integrin_alpha"/>
</dbReference>
<keyword evidence="7 13" id="KW-1133">Transmembrane helix</keyword>
<evidence type="ECO:0000256" key="1">
    <source>
        <dbReference type="ARBA" id="ARBA00004479"/>
    </source>
</evidence>
<comment type="subcellular location">
    <subcellularLocation>
        <location evidence="1 13">Membrane</location>
        <topology evidence="1 13">Single-pass type I membrane protein</topology>
    </subcellularLocation>
</comment>
<evidence type="ECO:0000256" key="5">
    <source>
        <dbReference type="ARBA" id="ARBA00022737"/>
    </source>
</evidence>
<dbReference type="GeneID" id="111838577"/>
<evidence type="ECO:0000256" key="7">
    <source>
        <dbReference type="ARBA" id="ARBA00022989"/>
    </source>
</evidence>
<keyword evidence="6 13" id="KW-0130">Cell adhesion</keyword>
<organism evidence="17 18">
    <name type="scientific">Paramormyrops kingsleyae</name>
    <dbReference type="NCBI Taxonomy" id="1676925"/>
    <lineage>
        <taxon>Eukaryota</taxon>
        <taxon>Metazoa</taxon>
        <taxon>Chordata</taxon>
        <taxon>Craniata</taxon>
        <taxon>Vertebrata</taxon>
        <taxon>Euteleostomi</taxon>
        <taxon>Actinopterygii</taxon>
        <taxon>Neopterygii</taxon>
        <taxon>Teleostei</taxon>
        <taxon>Osteoglossocephala</taxon>
        <taxon>Osteoglossomorpha</taxon>
        <taxon>Osteoglossiformes</taxon>
        <taxon>Mormyridae</taxon>
        <taxon>Paramormyrops</taxon>
    </lineage>
</organism>
<dbReference type="STRING" id="1676925.ENSPKIP00000004262"/>
<evidence type="ECO:0000256" key="12">
    <source>
        <dbReference type="PROSITE-ProRule" id="PRU00803"/>
    </source>
</evidence>
<dbReference type="Pfam" id="PF20805">
    <property type="entry name" value="Integrin_A_Ig_2"/>
    <property type="match status" value="1"/>
</dbReference>
<dbReference type="GO" id="GO:0007160">
    <property type="term" value="P:cell-matrix adhesion"/>
    <property type="evidence" value="ECO:0007669"/>
    <property type="project" value="TreeGrafter"/>
</dbReference>
<dbReference type="Proteomes" id="UP000261540">
    <property type="component" value="Unplaced"/>
</dbReference>
<dbReference type="Gene3D" id="2.60.40.1460">
    <property type="entry name" value="Integrin domains. Chain A, domain 2"/>
    <property type="match status" value="1"/>
</dbReference>
<protein>
    <submittedName>
        <fullName evidence="17">Integrin subunit alpha 4</fullName>
    </submittedName>
</protein>
<keyword evidence="4" id="KW-0732">Signal</keyword>
<dbReference type="GO" id="GO:0043114">
    <property type="term" value="P:regulation of vascular permeability"/>
    <property type="evidence" value="ECO:0007669"/>
    <property type="project" value="Ensembl"/>
</dbReference>
<keyword evidence="3 13" id="KW-0812">Transmembrane</keyword>
<evidence type="ECO:0000256" key="2">
    <source>
        <dbReference type="ARBA" id="ARBA00008054"/>
    </source>
</evidence>
<feature type="domain" description="Integrin alpha third immunoglobulin-like" evidence="16">
    <location>
        <begin position="766"/>
        <end position="929"/>
    </location>
</feature>
<dbReference type="GO" id="GO:0060956">
    <property type="term" value="P:endocardial cell differentiation"/>
    <property type="evidence" value="ECO:0007669"/>
    <property type="project" value="Ensembl"/>
</dbReference>
<dbReference type="RefSeq" id="XP_023657461.1">
    <property type="nucleotide sequence ID" value="XM_023801693.2"/>
</dbReference>
<dbReference type="SUPFAM" id="SSF69318">
    <property type="entry name" value="Integrin alpha N-terminal domain"/>
    <property type="match status" value="1"/>
</dbReference>
<evidence type="ECO:0000256" key="6">
    <source>
        <dbReference type="ARBA" id="ARBA00022889"/>
    </source>
</evidence>
<dbReference type="SMART" id="SM00191">
    <property type="entry name" value="Int_alpha"/>
    <property type="match status" value="5"/>
</dbReference>
<proteinExistence type="inferred from homology"/>
<evidence type="ECO:0000256" key="3">
    <source>
        <dbReference type="ARBA" id="ARBA00022692"/>
    </source>
</evidence>
<name>A0A3B3QC17_9TELE</name>
<dbReference type="PANTHER" id="PTHR23220:SF78">
    <property type="entry name" value="INTEGRIN ALPHA-4"/>
    <property type="match status" value="1"/>
</dbReference>
<dbReference type="GO" id="GO:0005178">
    <property type="term" value="F:integrin binding"/>
    <property type="evidence" value="ECO:0007669"/>
    <property type="project" value="TreeGrafter"/>
</dbReference>
<keyword evidence="5" id="KW-0677">Repeat</keyword>
<dbReference type="GO" id="GO:0033627">
    <property type="term" value="P:cell adhesion mediated by integrin"/>
    <property type="evidence" value="ECO:0007669"/>
    <property type="project" value="TreeGrafter"/>
</dbReference>
<evidence type="ECO:0000259" key="16">
    <source>
        <dbReference type="Pfam" id="PF20806"/>
    </source>
</evidence>
<feature type="domain" description="Integrin alpha second immunoglobulin-like" evidence="15">
    <location>
        <begin position="618"/>
        <end position="756"/>
    </location>
</feature>
<feature type="repeat" description="FG-GAP" evidence="12">
    <location>
        <begin position="346"/>
        <end position="403"/>
    </location>
</feature>
<dbReference type="PROSITE" id="PS00242">
    <property type="entry name" value="INTEGRIN_ALPHA"/>
    <property type="match status" value="1"/>
</dbReference>
<dbReference type="GO" id="GO:0001568">
    <property type="term" value="P:blood vessel development"/>
    <property type="evidence" value="ECO:0007669"/>
    <property type="project" value="Ensembl"/>
</dbReference>
<dbReference type="Pfam" id="PF08441">
    <property type="entry name" value="Integrin_A_Ig_1"/>
    <property type="match status" value="1"/>
</dbReference>
<dbReference type="Gene3D" id="2.130.10.130">
    <property type="entry name" value="Integrin alpha, N-terminal"/>
    <property type="match status" value="1"/>
</dbReference>
<dbReference type="Pfam" id="PF01839">
    <property type="entry name" value="FG-GAP"/>
    <property type="match status" value="2"/>
</dbReference>